<name>A0A6N9YN69_9ACTN</name>
<evidence type="ECO:0000313" key="2">
    <source>
        <dbReference type="Proteomes" id="UP000469185"/>
    </source>
</evidence>
<dbReference type="RefSeq" id="WP_163819180.1">
    <property type="nucleotide sequence ID" value="NZ_JAAGOB010000007.1"/>
</dbReference>
<organism evidence="1 2">
    <name type="scientific">Phytoactinopolyspora alkaliphila</name>
    <dbReference type="NCBI Taxonomy" id="1783498"/>
    <lineage>
        <taxon>Bacteria</taxon>
        <taxon>Bacillati</taxon>
        <taxon>Actinomycetota</taxon>
        <taxon>Actinomycetes</taxon>
        <taxon>Jiangellales</taxon>
        <taxon>Jiangellaceae</taxon>
        <taxon>Phytoactinopolyspora</taxon>
    </lineage>
</organism>
<keyword evidence="2" id="KW-1185">Reference proteome</keyword>
<dbReference type="EMBL" id="JAAGOB010000007">
    <property type="protein sequence ID" value="NED96385.1"/>
    <property type="molecule type" value="Genomic_DNA"/>
</dbReference>
<sequence length="219" mass="23805">MAADPHDITLLAKTIDNDLPRAWRSRPGGRTGRIELALIEAVLSVRARGGRTHHAAGTSAARWSTERNTARPDDLRRLAMASPVHLAAVLDSRQILPGGLPASWAITHAARNLAYAGVRRAADLAQPSPAHRRAFTAVPGLGPATWAHFLMLLGVNGTRPDARTVRYVREALGRAVTSTEARHLLDQAAAELEVSPPTLLRALWHHTRLFSPRRSSRPV</sequence>
<comment type="caution">
    <text evidence="1">The sequence shown here is derived from an EMBL/GenBank/DDBJ whole genome shotgun (WGS) entry which is preliminary data.</text>
</comment>
<dbReference type="AlphaFoldDB" id="A0A6N9YN69"/>
<proteinExistence type="predicted"/>
<reference evidence="1 2" key="1">
    <citation type="submission" date="2020-02" db="EMBL/GenBank/DDBJ databases">
        <authorList>
            <person name="Li X.-J."/>
            <person name="Feng X.-M."/>
        </authorList>
    </citation>
    <scope>NUCLEOTIDE SEQUENCE [LARGE SCALE GENOMIC DNA]</scope>
    <source>
        <strain evidence="1 2">CGMCC 4.7225</strain>
    </source>
</reference>
<evidence type="ECO:0000313" key="1">
    <source>
        <dbReference type="EMBL" id="NED96385.1"/>
    </source>
</evidence>
<dbReference type="Proteomes" id="UP000469185">
    <property type="component" value="Unassembled WGS sequence"/>
</dbReference>
<accession>A0A6N9YN69</accession>
<gene>
    <name evidence="1" type="ORF">G1H11_13825</name>
</gene>
<protein>
    <submittedName>
        <fullName evidence="1">Uncharacterized protein</fullName>
    </submittedName>
</protein>